<dbReference type="AlphaFoldDB" id="A0A370KGX8"/>
<organism evidence="1 2">
    <name type="scientific">Rhizobium grahamii</name>
    <dbReference type="NCBI Taxonomy" id="1120045"/>
    <lineage>
        <taxon>Bacteria</taxon>
        <taxon>Pseudomonadati</taxon>
        <taxon>Pseudomonadota</taxon>
        <taxon>Alphaproteobacteria</taxon>
        <taxon>Hyphomicrobiales</taxon>
        <taxon>Rhizobiaceae</taxon>
        <taxon>Rhizobium/Agrobacterium group</taxon>
        <taxon>Rhizobium</taxon>
    </lineage>
</organism>
<protein>
    <submittedName>
        <fullName evidence="1">Uncharacterized protein</fullName>
    </submittedName>
</protein>
<dbReference type="EMBL" id="NAAC01000040">
    <property type="protein sequence ID" value="RDJ04215.1"/>
    <property type="molecule type" value="Genomic_DNA"/>
</dbReference>
<gene>
    <name evidence="1" type="ORF">B5K06_27515</name>
</gene>
<name>A0A370KGX8_9HYPH</name>
<reference evidence="1 2" key="1">
    <citation type="submission" date="2017-03" db="EMBL/GenBank/DDBJ databases">
        <title>Genome analysis of Rhizobial strains effectives or ineffectives for nitrogen fixation isolated from bean seeds.</title>
        <authorList>
            <person name="Peralta H."/>
            <person name="Aguilar-Vera A."/>
            <person name="Mora Y."/>
            <person name="Vargas-Lagunas C."/>
            <person name="Girard L."/>
            <person name="Mora J."/>
        </authorList>
    </citation>
    <scope>NUCLEOTIDE SEQUENCE [LARGE SCALE GENOMIC DNA]</scope>
    <source>
        <strain evidence="1 2">CCGM3</strain>
    </source>
</reference>
<accession>A0A370KGX8</accession>
<dbReference type="Proteomes" id="UP000254939">
    <property type="component" value="Unassembled WGS sequence"/>
</dbReference>
<proteinExistence type="predicted"/>
<evidence type="ECO:0000313" key="1">
    <source>
        <dbReference type="EMBL" id="RDJ04215.1"/>
    </source>
</evidence>
<sequence length="124" mass="13589">MAENAAANRKYRRCITGGNEKSALLDQEVSKVAVIGTSPPDKGKNELVEAEFQREREACRHEDTPHMRPMTRATRTTAITMTGAPTLEIRIITWSIAAFCPADPLMACITAASSSYIVTLQFTS</sequence>
<comment type="caution">
    <text evidence="1">The sequence shown here is derived from an EMBL/GenBank/DDBJ whole genome shotgun (WGS) entry which is preliminary data.</text>
</comment>
<evidence type="ECO:0000313" key="2">
    <source>
        <dbReference type="Proteomes" id="UP000254939"/>
    </source>
</evidence>